<dbReference type="PANTHER" id="PTHR43126:SF1">
    <property type="entry name" value="D-ALANYL-D-ALANINE DIPEPTIDASE"/>
    <property type="match status" value="1"/>
</dbReference>
<organism evidence="11 12">
    <name type="scientific">Flavobacterium akiainvivens</name>
    <dbReference type="NCBI Taxonomy" id="1202724"/>
    <lineage>
        <taxon>Bacteria</taxon>
        <taxon>Pseudomonadati</taxon>
        <taxon>Bacteroidota</taxon>
        <taxon>Flavobacteriia</taxon>
        <taxon>Flavobacteriales</taxon>
        <taxon>Flavobacteriaceae</taxon>
        <taxon>Flavobacterium</taxon>
    </lineage>
</organism>
<feature type="active site" description="Proton donor/acceptor" evidence="9">
    <location>
        <position position="182"/>
    </location>
</feature>
<dbReference type="GO" id="GO:0071555">
    <property type="term" value="P:cell wall organization"/>
    <property type="evidence" value="ECO:0007669"/>
    <property type="project" value="UniProtKB-KW"/>
</dbReference>
<feature type="site" description="Transition state stabilizer" evidence="9">
    <location>
        <position position="91"/>
    </location>
</feature>
<accession>A0A0M8MCM7</accession>
<dbReference type="EC" id="3.4.13.22" evidence="9 10"/>
<keyword evidence="5 9" id="KW-0862">Zinc</keyword>
<comment type="caution">
    <text evidence="11">The sequence shown here is derived from an EMBL/GenBank/DDBJ whole genome shotgun (WGS) entry which is preliminary data.</text>
</comment>
<dbReference type="Gene3D" id="3.30.1380.10">
    <property type="match status" value="1"/>
</dbReference>
<keyword evidence="4 9" id="KW-0378">Hydrolase</keyword>
<name>A0A0M8MCM7_9FLAO</name>
<feature type="binding site" evidence="9">
    <location>
        <position position="118"/>
    </location>
    <ligand>
        <name>Zn(2+)</name>
        <dbReference type="ChEBI" id="CHEBI:29105"/>
        <note>catalytic</note>
    </ligand>
</feature>
<dbReference type="GO" id="GO:0160237">
    <property type="term" value="F:D-Ala-D-Ala dipeptidase activity"/>
    <property type="evidence" value="ECO:0007669"/>
    <property type="project" value="UniProtKB-EC"/>
</dbReference>
<dbReference type="GO" id="GO:0008270">
    <property type="term" value="F:zinc ion binding"/>
    <property type="evidence" value="ECO:0007669"/>
    <property type="project" value="UniProtKB-UniRule"/>
</dbReference>
<keyword evidence="12" id="KW-1185">Reference proteome</keyword>
<dbReference type="HAMAP" id="MF_01924">
    <property type="entry name" value="A_A_dipeptidase"/>
    <property type="match status" value="1"/>
</dbReference>
<comment type="catalytic activity">
    <reaction evidence="1 9 10">
        <text>D-alanyl-D-alanine + H2O = 2 D-alanine</text>
        <dbReference type="Rhea" id="RHEA:20661"/>
        <dbReference type="ChEBI" id="CHEBI:15377"/>
        <dbReference type="ChEBI" id="CHEBI:57416"/>
        <dbReference type="ChEBI" id="CHEBI:57822"/>
        <dbReference type="EC" id="3.4.13.22"/>
    </reaction>
</comment>
<evidence type="ECO:0000313" key="11">
    <source>
        <dbReference type="EMBL" id="KOS08433.1"/>
    </source>
</evidence>
<keyword evidence="6 9" id="KW-0224">Dipeptidase</keyword>
<evidence type="ECO:0000256" key="5">
    <source>
        <dbReference type="ARBA" id="ARBA00022833"/>
    </source>
</evidence>
<evidence type="ECO:0000256" key="7">
    <source>
        <dbReference type="ARBA" id="ARBA00023049"/>
    </source>
</evidence>
<dbReference type="AlphaFoldDB" id="A0A0M8MCM7"/>
<comment type="cofactor">
    <cofactor evidence="9">
        <name>Zn(2+)</name>
        <dbReference type="ChEBI" id="CHEBI:29105"/>
    </cofactor>
    <text evidence="9">Binds 1 zinc ion per subunit.</text>
</comment>
<dbReference type="PANTHER" id="PTHR43126">
    <property type="entry name" value="D-ALANYL-D-ALANINE DIPEPTIDASE"/>
    <property type="match status" value="1"/>
</dbReference>
<dbReference type="CDD" id="cd14840">
    <property type="entry name" value="D-Ala-D-Ala_dipeptidase_Aad"/>
    <property type="match status" value="1"/>
</dbReference>
<evidence type="ECO:0000313" key="12">
    <source>
        <dbReference type="Proteomes" id="UP000037755"/>
    </source>
</evidence>
<dbReference type="Pfam" id="PF01427">
    <property type="entry name" value="Peptidase_M15"/>
    <property type="match status" value="1"/>
</dbReference>
<keyword evidence="3 9" id="KW-0479">Metal-binding</keyword>
<evidence type="ECO:0000256" key="2">
    <source>
        <dbReference type="ARBA" id="ARBA00022670"/>
    </source>
</evidence>
<keyword evidence="8 10" id="KW-0961">Cell wall biogenesis/degradation</keyword>
<protein>
    <recommendedName>
        <fullName evidence="9 10">D-alanyl-D-alanine dipeptidase</fullName>
        <shortName evidence="9 10">D-Ala-D-Ala dipeptidase</shortName>
        <ecNumber evidence="9 10">3.4.13.22</ecNumber>
    </recommendedName>
</protein>
<dbReference type="InterPro" id="IPR000755">
    <property type="entry name" value="A_A_dipeptidase"/>
</dbReference>
<evidence type="ECO:0000256" key="1">
    <source>
        <dbReference type="ARBA" id="ARBA00001362"/>
    </source>
</evidence>
<dbReference type="SUPFAM" id="SSF55166">
    <property type="entry name" value="Hedgehog/DD-peptidase"/>
    <property type="match status" value="1"/>
</dbReference>
<evidence type="ECO:0000256" key="9">
    <source>
        <dbReference type="HAMAP-Rule" id="MF_01924"/>
    </source>
</evidence>
<comment type="function">
    <text evidence="9 10">Catalyzes hydrolysis of the D-alanyl-D-alanine dipeptide.</text>
</comment>
<feature type="binding site" evidence="9">
    <location>
        <position position="125"/>
    </location>
    <ligand>
        <name>Zn(2+)</name>
        <dbReference type="ChEBI" id="CHEBI:29105"/>
        <note>catalytic</note>
    </ligand>
</feature>
<evidence type="ECO:0000256" key="8">
    <source>
        <dbReference type="ARBA" id="ARBA00023316"/>
    </source>
</evidence>
<dbReference type="GO" id="GO:0008237">
    <property type="term" value="F:metallopeptidase activity"/>
    <property type="evidence" value="ECO:0007669"/>
    <property type="project" value="UniProtKB-KW"/>
</dbReference>
<sequence>MGLLFSSQDRQLKIVNNQPGDSLLVGFKEVNMDSLNMLNRMAYADTANFMHQKVYPCARCFLRPEAAQALEKANEIAQDKGYRMVVYDCYRPITIQYKMFEIVGNPEWVARPTKGSNHNRGAAVDVSLSDENGNLLDMGGAFDDFSEVSHYSYSNLNKEAKANRKLLRNIMVRAGFIPYESEWWHFDFKQKRYPASGLVWSCND</sequence>
<evidence type="ECO:0000256" key="6">
    <source>
        <dbReference type="ARBA" id="ARBA00022997"/>
    </source>
</evidence>
<feature type="binding site" evidence="9">
    <location>
        <position position="185"/>
    </location>
    <ligand>
        <name>Zn(2+)</name>
        <dbReference type="ChEBI" id="CHEBI:29105"/>
        <note>catalytic</note>
    </ligand>
</feature>
<dbReference type="EMBL" id="LIYD01000005">
    <property type="protein sequence ID" value="KOS08433.1"/>
    <property type="molecule type" value="Genomic_DNA"/>
</dbReference>
<proteinExistence type="inferred from homology"/>
<comment type="similarity">
    <text evidence="9 10">Belongs to the peptidase M15D family.</text>
</comment>
<evidence type="ECO:0000256" key="4">
    <source>
        <dbReference type="ARBA" id="ARBA00022801"/>
    </source>
</evidence>
<reference evidence="11 12" key="1">
    <citation type="submission" date="2015-08" db="EMBL/GenBank/DDBJ databases">
        <title>Whole genome sequence of Flavobacterium akiainvivens IK-1T, from decaying Wikstroemia oahuensis, an endemic Hawaiian shrub.</title>
        <authorList>
            <person name="Wan X."/>
            <person name="Hou S."/>
            <person name="Saito J."/>
            <person name="Donachie S."/>
        </authorList>
    </citation>
    <scope>NUCLEOTIDE SEQUENCE [LARGE SCALE GENOMIC DNA]</scope>
    <source>
        <strain evidence="11 12">IK-1</strain>
    </source>
</reference>
<dbReference type="GO" id="GO:0006508">
    <property type="term" value="P:proteolysis"/>
    <property type="evidence" value="ECO:0007669"/>
    <property type="project" value="UniProtKB-KW"/>
</dbReference>
<dbReference type="STRING" id="1202724.AM493_19560"/>
<evidence type="ECO:0000256" key="3">
    <source>
        <dbReference type="ARBA" id="ARBA00022723"/>
    </source>
</evidence>
<dbReference type="PATRIC" id="fig|1202724.3.peg.4051"/>
<dbReference type="InterPro" id="IPR009045">
    <property type="entry name" value="Zn_M74/Hedgehog-like"/>
</dbReference>
<dbReference type="Proteomes" id="UP000037755">
    <property type="component" value="Unassembled WGS sequence"/>
</dbReference>
<evidence type="ECO:0000256" key="10">
    <source>
        <dbReference type="PIRNR" id="PIRNR026671"/>
    </source>
</evidence>
<dbReference type="PIRSF" id="PIRSF026671">
    <property type="entry name" value="AA_dipeptidase"/>
    <property type="match status" value="1"/>
</dbReference>
<gene>
    <name evidence="11" type="ORF">AM493_19560</name>
</gene>
<keyword evidence="2 9" id="KW-0645">Protease</keyword>
<keyword evidence="7 9" id="KW-0482">Metalloprotease</keyword>